<evidence type="ECO:0000256" key="1">
    <source>
        <dbReference type="SAM" id="Phobius"/>
    </source>
</evidence>
<evidence type="ECO:0000313" key="3">
    <source>
        <dbReference type="Proteomes" id="UP000002432"/>
    </source>
</evidence>
<organism evidence="2 3">
    <name type="scientific">Koribacter versatilis (strain Ellin345)</name>
    <dbReference type="NCBI Taxonomy" id="204669"/>
    <lineage>
        <taxon>Bacteria</taxon>
        <taxon>Pseudomonadati</taxon>
        <taxon>Acidobacteriota</taxon>
        <taxon>Terriglobia</taxon>
        <taxon>Terriglobales</taxon>
        <taxon>Candidatus Korobacteraceae</taxon>
        <taxon>Candidatus Korobacter</taxon>
    </lineage>
</organism>
<dbReference type="HOGENOM" id="CLU_1822796_0_0_0"/>
<dbReference type="EnsemblBacteria" id="ABF40182">
    <property type="protein sequence ID" value="ABF40182"/>
    <property type="gene ID" value="Acid345_1179"/>
</dbReference>
<dbReference type="STRING" id="204669.Acid345_1179"/>
<keyword evidence="1" id="KW-0472">Membrane</keyword>
<name>Q1ISG8_KORVE</name>
<dbReference type="AlphaFoldDB" id="Q1ISG8"/>
<keyword evidence="1" id="KW-0812">Transmembrane</keyword>
<accession>Q1ISG8</accession>
<feature type="transmembrane region" description="Helical" evidence="1">
    <location>
        <begin position="12"/>
        <end position="31"/>
    </location>
</feature>
<proteinExistence type="predicted"/>
<protein>
    <submittedName>
        <fullName evidence="2">Uncharacterized protein</fullName>
    </submittedName>
</protein>
<sequence length="141" mass="16048">MSQVPSQTEQRFLVRSLAIITTVLMLSWCLACQDAIPVVPQHLLGTWVTDDPRFAGRTFEITHTHVKIVQEQGGQPVVESIHKIERKPVGRNTLFTFYTRDDADPDQKPGKIIFEYDPGDDGVIHFKNQAPAWKKRVEPLL</sequence>
<evidence type="ECO:0000313" key="2">
    <source>
        <dbReference type="EMBL" id="ABF40182.1"/>
    </source>
</evidence>
<dbReference type="EMBL" id="CP000360">
    <property type="protein sequence ID" value="ABF40182.1"/>
    <property type="molecule type" value="Genomic_DNA"/>
</dbReference>
<reference evidence="2 3" key="1">
    <citation type="journal article" date="2009" name="Appl. Environ. Microbiol.">
        <title>Three genomes from the phylum Acidobacteria provide insight into the lifestyles of these microorganisms in soils.</title>
        <authorList>
            <person name="Ward N.L."/>
            <person name="Challacombe J.F."/>
            <person name="Janssen P.H."/>
            <person name="Henrissat B."/>
            <person name="Coutinho P.M."/>
            <person name="Wu M."/>
            <person name="Xie G."/>
            <person name="Haft D.H."/>
            <person name="Sait M."/>
            <person name="Badger J."/>
            <person name="Barabote R.D."/>
            <person name="Bradley B."/>
            <person name="Brettin T.S."/>
            <person name="Brinkac L.M."/>
            <person name="Bruce D."/>
            <person name="Creasy T."/>
            <person name="Daugherty S.C."/>
            <person name="Davidsen T.M."/>
            <person name="DeBoy R.T."/>
            <person name="Detter J.C."/>
            <person name="Dodson R.J."/>
            <person name="Durkin A.S."/>
            <person name="Ganapathy A."/>
            <person name="Gwinn-Giglio M."/>
            <person name="Han C.S."/>
            <person name="Khouri H."/>
            <person name="Kiss H."/>
            <person name="Kothari S.P."/>
            <person name="Madupu R."/>
            <person name="Nelson K.E."/>
            <person name="Nelson W.C."/>
            <person name="Paulsen I."/>
            <person name="Penn K."/>
            <person name="Ren Q."/>
            <person name="Rosovitz M.J."/>
            <person name="Selengut J.D."/>
            <person name="Shrivastava S."/>
            <person name="Sullivan S.A."/>
            <person name="Tapia R."/>
            <person name="Thompson L.S."/>
            <person name="Watkins K.L."/>
            <person name="Yang Q."/>
            <person name="Yu C."/>
            <person name="Zafar N."/>
            <person name="Zhou L."/>
            <person name="Kuske C.R."/>
        </authorList>
    </citation>
    <scope>NUCLEOTIDE SEQUENCE [LARGE SCALE GENOMIC DNA]</scope>
    <source>
        <strain evidence="2 3">Ellin345</strain>
    </source>
</reference>
<keyword evidence="1" id="KW-1133">Transmembrane helix</keyword>
<gene>
    <name evidence="2" type="ordered locus">Acid345_1179</name>
</gene>
<dbReference type="Proteomes" id="UP000002432">
    <property type="component" value="Chromosome"/>
</dbReference>
<dbReference type="KEGG" id="aba:Acid345_1179"/>
<keyword evidence="3" id="KW-1185">Reference proteome</keyword>